<gene>
    <name evidence="1" type="ORF">GCM10011609_77450</name>
</gene>
<evidence type="ECO:0000313" key="1">
    <source>
        <dbReference type="EMBL" id="GGN24145.1"/>
    </source>
</evidence>
<name>A0ABQ2IQD2_9PSEU</name>
<comment type="caution">
    <text evidence="1">The sequence shown here is derived from an EMBL/GenBank/DDBJ whole genome shotgun (WGS) entry which is preliminary data.</text>
</comment>
<keyword evidence="2" id="KW-1185">Reference proteome</keyword>
<evidence type="ECO:0000313" key="2">
    <source>
        <dbReference type="Proteomes" id="UP000597656"/>
    </source>
</evidence>
<organism evidence="1 2">
    <name type="scientific">Lentzea pudingi</name>
    <dbReference type="NCBI Taxonomy" id="1789439"/>
    <lineage>
        <taxon>Bacteria</taxon>
        <taxon>Bacillati</taxon>
        <taxon>Actinomycetota</taxon>
        <taxon>Actinomycetes</taxon>
        <taxon>Pseudonocardiales</taxon>
        <taxon>Pseudonocardiaceae</taxon>
        <taxon>Lentzea</taxon>
    </lineage>
</organism>
<protein>
    <submittedName>
        <fullName evidence="1">Uncharacterized protein</fullName>
    </submittedName>
</protein>
<sequence>MTVHDIHALIGEIYTAIVLTERAAEEATPIFWKAVDHHVVVDGVQIGEFRSAGHARFAAWNAPIYAVRRTTTDRMTLHKIKEVIGDRDLSRYGEPGLLDDDPNALAVTLAAETVINLAAAYDHGSESRL</sequence>
<accession>A0ABQ2IQD2</accession>
<dbReference type="Proteomes" id="UP000597656">
    <property type="component" value="Unassembled WGS sequence"/>
</dbReference>
<proteinExistence type="predicted"/>
<dbReference type="EMBL" id="BMNC01000019">
    <property type="protein sequence ID" value="GGN24145.1"/>
    <property type="molecule type" value="Genomic_DNA"/>
</dbReference>
<reference evidence="2" key="1">
    <citation type="journal article" date="2019" name="Int. J. Syst. Evol. Microbiol.">
        <title>The Global Catalogue of Microorganisms (GCM) 10K type strain sequencing project: providing services to taxonomists for standard genome sequencing and annotation.</title>
        <authorList>
            <consortium name="The Broad Institute Genomics Platform"/>
            <consortium name="The Broad Institute Genome Sequencing Center for Infectious Disease"/>
            <person name="Wu L."/>
            <person name="Ma J."/>
        </authorList>
    </citation>
    <scope>NUCLEOTIDE SEQUENCE [LARGE SCALE GENOMIC DNA]</scope>
    <source>
        <strain evidence="2">CGMCC 4.7319</strain>
    </source>
</reference>